<keyword evidence="1" id="KW-0677">Repeat</keyword>
<dbReference type="AlphaFoldDB" id="A0A2P7ZAF1"/>
<feature type="domain" description="NACHT" evidence="2">
    <location>
        <begin position="390"/>
        <end position="538"/>
    </location>
</feature>
<dbReference type="SUPFAM" id="SSF53167">
    <property type="entry name" value="Purine and uridine phosphorylases"/>
    <property type="match status" value="1"/>
</dbReference>
<dbReference type="InterPro" id="IPR027417">
    <property type="entry name" value="P-loop_NTPase"/>
</dbReference>
<gene>
    <name evidence="3" type="ORF">B9Z65_2311</name>
</gene>
<dbReference type="Pfam" id="PF01048">
    <property type="entry name" value="PNP_UDP_1"/>
    <property type="match status" value="1"/>
</dbReference>
<dbReference type="GO" id="GO:0009116">
    <property type="term" value="P:nucleoside metabolic process"/>
    <property type="evidence" value="ECO:0007669"/>
    <property type="project" value="InterPro"/>
</dbReference>
<evidence type="ECO:0000259" key="2">
    <source>
        <dbReference type="PROSITE" id="PS50837"/>
    </source>
</evidence>
<dbReference type="InterPro" id="IPR000845">
    <property type="entry name" value="Nucleoside_phosphorylase_d"/>
</dbReference>
<dbReference type="GO" id="GO:0003824">
    <property type="term" value="F:catalytic activity"/>
    <property type="evidence" value="ECO:0007669"/>
    <property type="project" value="InterPro"/>
</dbReference>
<dbReference type="Gene3D" id="3.40.50.1580">
    <property type="entry name" value="Nucleoside phosphorylase domain"/>
    <property type="match status" value="1"/>
</dbReference>
<dbReference type="STRING" id="40998.A0A2P7ZAF1"/>
<dbReference type="Proteomes" id="UP000243723">
    <property type="component" value="Unassembled WGS sequence"/>
</dbReference>
<dbReference type="Pfam" id="PF24883">
    <property type="entry name" value="NPHP3_N"/>
    <property type="match status" value="1"/>
</dbReference>
<dbReference type="InterPro" id="IPR053137">
    <property type="entry name" value="NLR-like"/>
</dbReference>
<dbReference type="PROSITE" id="PS50837">
    <property type="entry name" value="NACHT"/>
    <property type="match status" value="1"/>
</dbReference>
<dbReference type="Gene3D" id="3.40.50.300">
    <property type="entry name" value="P-loop containing nucleotide triphosphate hydrolases"/>
    <property type="match status" value="1"/>
</dbReference>
<evidence type="ECO:0000256" key="1">
    <source>
        <dbReference type="ARBA" id="ARBA00022737"/>
    </source>
</evidence>
<proteinExistence type="predicted"/>
<dbReference type="InterPro" id="IPR056884">
    <property type="entry name" value="NPHP3-like_N"/>
</dbReference>
<evidence type="ECO:0000313" key="4">
    <source>
        <dbReference type="Proteomes" id="UP000243723"/>
    </source>
</evidence>
<dbReference type="InterPro" id="IPR007111">
    <property type="entry name" value="NACHT_NTPase"/>
</dbReference>
<name>A0A2P7ZAF1_9PEZI</name>
<dbReference type="InterPro" id="IPR035994">
    <property type="entry name" value="Nucleoside_phosphorylase_sf"/>
</dbReference>
<comment type="caution">
    <text evidence="3">The sequence shown here is derived from an EMBL/GenBank/DDBJ whole genome shotgun (WGS) entry which is preliminary data.</text>
</comment>
<dbReference type="OrthoDB" id="194358at2759"/>
<organism evidence="3 4">
    <name type="scientific">Elsinoe australis</name>
    <dbReference type="NCBI Taxonomy" id="40998"/>
    <lineage>
        <taxon>Eukaryota</taxon>
        <taxon>Fungi</taxon>
        <taxon>Dikarya</taxon>
        <taxon>Ascomycota</taxon>
        <taxon>Pezizomycotina</taxon>
        <taxon>Dothideomycetes</taxon>
        <taxon>Dothideomycetidae</taxon>
        <taxon>Myriangiales</taxon>
        <taxon>Elsinoaceae</taxon>
        <taxon>Elsinoe</taxon>
    </lineage>
</organism>
<sequence>MVEVLTSSNEPRDKSLYTVGIICALPIELAAIIAVLDEQHDSLESEPGDDNAYTCGRIGQHEVVIACLPAGQYATISTSVVAEHMLKSFSHSLRVGLLVGIGGGVPSSRCNIKLGDVAVSQPDGTSGGVVQYDLGKMHENGFERRGHLNSPPKVLLTTLAKLKAQHVWQEPQFHRYMEQVQRSSSKAQKVFARPDAVPDFSRQPQTSMSDNGSPDVPEVYYGTIASGNVVMKDAAQRDRIAQSLGDAICFEMEAAGLMQTFPCLVIRGISDIADIQKNDDWHAYAALSAAAFAKEYLSYLPAAAVSRITLARDVMEGFQSGVQSIREFNSRQEERQHAAAYNSLVDQLLRSTVLSNRVRETIPERLGMIGGWVLDSDTFRDWWNSSHNIDLLWITANPGCGKSVLAKSLANAFREEPLEHAAIAEFFFGPDENSPFDELLRSLLHFELEVMQRPRAQFHAELLIKNGFAARPPSASLQKALTECFSDESCGDRIIFIDAIDECKYADQNRLFEWIDDLLDSKLLDSTHTIKFCFFSRPYINLEDGFSRISDRVPIRLIRGENSLTQIDEDVRQFIIARTASSNSSAKYAVQDALLSNTHYSYLCPLAVLESENPAKYRFLEIVDGIPPALSDRFECILKKVKNENRSYADHVFNIMLGMDRPLRAWELWLTFCCLSDSETNVRQIYRATSFDQEAVVRCVRDWCGLFVVYQDDQFQFAEQGAKMFLQSSFLRRYYGSQTSGREWRYSVDYWARDINLWQVGTVLLQDRHFADSLVKMTDDLDPDFEHLADLQRLFDTEGVSNVFSNLSTTELVAYLKCVRSTLARLASRDSLGIYRMIAYPSTFYLCARIFHIAPIGIMIHLSMGIIFDVRATNIQHRLESRLMWAAALGGAPKILYDYWSDPPSKTAVVVLLMILTSYCVLNQRVWTLLTSAALYPCSAQRRAYFQTLFQSALVNVYLLYMHLQMAKLHIASSIALVTDGCFLAARNLLRSLRESG</sequence>
<protein>
    <recommendedName>
        <fullName evidence="2">NACHT domain-containing protein</fullName>
    </recommendedName>
</protein>
<dbReference type="SUPFAM" id="SSF52540">
    <property type="entry name" value="P-loop containing nucleoside triphosphate hydrolases"/>
    <property type="match status" value="1"/>
</dbReference>
<evidence type="ECO:0000313" key="3">
    <source>
        <dbReference type="EMBL" id="PSK45171.1"/>
    </source>
</evidence>
<dbReference type="PANTHER" id="PTHR46082">
    <property type="entry name" value="ATP/GTP-BINDING PROTEIN-RELATED"/>
    <property type="match status" value="1"/>
</dbReference>
<reference evidence="3 4" key="1">
    <citation type="submission" date="2017-05" db="EMBL/GenBank/DDBJ databases">
        <title>Draft genome sequence of Elsinoe australis.</title>
        <authorList>
            <person name="Cheng Q."/>
        </authorList>
    </citation>
    <scope>NUCLEOTIDE SEQUENCE [LARGE SCALE GENOMIC DNA]</scope>
    <source>
        <strain evidence="3 4">NL1</strain>
    </source>
</reference>
<dbReference type="EMBL" id="NHZQ01000251">
    <property type="protein sequence ID" value="PSK45171.1"/>
    <property type="molecule type" value="Genomic_DNA"/>
</dbReference>
<keyword evidence="4" id="KW-1185">Reference proteome</keyword>
<dbReference type="PANTHER" id="PTHR46082:SF11">
    <property type="entry name" value="AAA+ ATPASE DOMAIN-CONTAINING PROTEIN-RELATED"/>
    <property type="match status" value="1"/>
</dbReference>
<accession>A0A2P7ZAF1</accession>